<gene>
    <name evidence="6" type="ORF">OLC1_LOCUS21599</name>
</gene>
<dbReference type="Gene3D" id="3.50.50.60">
    <property type="entry name" value="FAD/NAD(P)-binding domain"/>
    <property type="match status" value="1"/>
</dbReference>
<keyword evidence="7" id="KW-1185">Reference proteome</keyword>
<dbReference type="PRINTS" id="PR00420">
    <property type="entry name" value="RNGMNOXGNASE"/>
</dbReference>
<comment type="similarity">
    <text evidence="3">Belongs to the 3-hydroxybenzoate 6-hydroxylase family.</text>
</comment>
<evidence type="ECO:0000256" key="2">
    <source>
        <dbReference type="ARBA" id="ARBA00023033"/>
    </source>
</evidence>
<keyword evidence="4" id="KW-0812">Transmembrane</keyword>
<dbReference type="GO" id="GO:0004497">
    <property type="term" value="F:monooxygenase activity"/>
    <property type="evidence" value="ECO:0007669"/>
    <property type="project" value="UniProtKB-KW"/>
</dbReference>
<keyword evidence="4" id="KW-1133">Transmembrane helix</keyword>
<accession>A0AAV1E706</accession>
<dbReference type="Proteomes" id="UP001161247">
    <property type="component" value="Chromosome 8"/>
</dbReference>
<evidence type="ECO:0000256" key="1">
    <source>
        <dbReference type="ARBA" id="ARBA00023002"/>
    </source>
</evidence>
<keyword evidence="4" id="KW-0472">Membrane</keyword>
<feature type="domain" description="FAD-binding" evidence="5">
    <location>
        <begin position="8"/>
        <end position="325"/>
    </location>
</feature>
<evidence type="ECO:0000313" key="6">
    <source>
        <dbReference type="EMBL" id="CAI9114993.1"/>
    </source>
</evidence>
<dbReference type="SUPFAM" id="SSF51905">
    <property type="entry name" value="FAD/NAD(P)-binding domain"/>
    <property type="match status" value="1"/>
</dbReference>
<dbReference type="InterPro" id="IPR036188">
    <property type="entry name" value="FAD/NAD-bd_sf"/>
</dbReference>
<proteinExistence type="inferred from homology"/>
<dbReference type="PANTHER" id="PTHR45934">
    <property type="entry name" value="FAD/NAD(P)-BINDING OXIDOREDUCTASE FAMILY PROTEIN"/>
    <property type="match status" value="1"/>
</dbReference>
<protein>
    <submittedName>
        <fullName evidence="6">OLC1v1015823C1</fullName>
    </submittedName>
</protein>
<dbReference type="GO" id="GO:0071949">
    <property type="term" value="F:FAD binding"/>
    <property type="evidence" value="ECO:0007669"/>
    <property type="project" value="InterPro"/>
</dbReference>
<evidence type="ECO:0000259" key="5">
    <source>
        <dbReference type="Pfam" id="PF01494"/>
    </source>
</evidence>
<evidence type="ECO:0000256" key="3">
    <source>
        <dbReference type="ARBA" id="ARBA00024018"/>
    </source>
</evidence>
<reference evidence="6" key="1">
    <citation type="submission" date="2023-03" db="EMBL/GenBank/DDBJ databases">
        <authorList>
            <person name="Julca I."/>
        </authorList>
    </citation>
    <scope>NUCLEOTIDE SEQUENCE</scope>
</reference>
<organism evidence="6 7">
    <name type="scientific">Oldenlandia corymbosa var. corymbosa</name>
    <dbReference type="NCBI Taxonomy" id="529605"/>
    <lineage>
        <taxon>Eukaryota</taxon>
        <taxon>Viridiplantae</taxon>
        <taxon>Streptophyta</taxon>
        <taxon>Embryophyta</taxon>
        <taxon>Tracheophyta</taxon>
        <taxon>Spermatophyta</taxon>
        <taxon>Magnoliopsida</taxon>
        <taxon>eudicotyledons</taxon>
        <taxon>Gunneridae</taxon>
        <taxon>Pentapetalae</taxon>
        <taxon>asterids</taxon>
        <taxon>lamiids</taxon>
        <taxon>Gentianales</taxon>
        <taxon>Rubiaceae</taxon>
        <taxon>Rubioideae</taxon>
        <taxon>Spermacoceae</taxon>
        <taxon>Hedyotis-Oldenlandia complex</taxon>
        <taxon>Oldenlandia</taxon>
    </lineage>
</organism>
<sequence>MEEEKGHEIVIVGAGIGGLATALALHRKGFKDVVVCERSETLRVEGTAIGINSNGWRALDQLGVGNQLRDKALLLQGGEDVWMDQGRVQKLPWLNGEVRCLKRRDLIDALANALPPKTIRFGCNAIGVKMDPQSLSPVLQLTDDKAVRAKALIGCDGLNSKVADYLGLKPASLFTLGGVRGLTNYPDGHCYPPKFFRLRSNQGDASMVGRIPINDKLVYWFVAVKLSRLEGNFPNDQELIKQETLKMLKDFPADTIEMIKKSDTDSLSFTRLRYRHPWEILVGKFYKGSVAVLGDAMHVMGPFLGQGGSAALEDAVVLARNMGQKISFLGKSEGTQPVSSHMQIEEAFDQYVRERRKRIVQLSLQTYLIGVIVGSTSSAAKFIAIVILVICFRDQNAHSKYDCGKL</sequence>
<evidence type="ECO:0000256" key="4">
    <source>
        <dbReference type="SAM" id="Phobius"/>
    </source>
</evidence>
<dbReference type="EMBL" id="OX459125">
    <property type="protein sequence ID" value="CAI9114993.1"/>
    <property type="molecule type" value="Genomic_DNA"/>
</dbReference>
<keyword evidence="1" id="KW-0560">Oxidoreductase</keyword>
<dbReference type="InterPro" id="IPR002938">
    <property type="entry name" value="FAD-bd"/>
</dbReference>
<dbReference type="InterPro" id="IPR044560">
    <property type="entry name" value="MOase"/>
</dbReference>
<evidence type="ECO:0000313" key="7">
    <source>
        <dbReference type="Proteomes" id="UP001161247"/>
    </source>
</evidence>
<dbReference type="AlphaFoldDB" id="A0AAV1E706"/>
<name>A0AAV1E706_OLDCO</name>
<dbReference type="Pfam" id="PF01494">
    <property type="entry name" value="FAD_binding_3"/>
    <property type="match status" value="1"/>
</dbReference>
<dbReference type="PANTHER" id="PTHR45934:SF2">
    <property type="entry name" value="MONOOXYGENASE 1"/>
    <property type="match status" value="1"/>
</dbReference>
<keyword evidence="2" id="KW-0503">Monooxygenase</keyword>
<feature type="transmembrane region" description="Helical" evidence="4">
    <location>
        <begin position="367"/>
        <end position="392"/>
    </location>
</feature>